<evidence type="ECO:0000259" key="2">
    <source>
        <dbReference type="Pfam" id="PF12825"/>
    </source>
</evidence>
<feature type="domain" description="PX" evidence="2">
    <location>
        <begin position="250"/>
        <end position="426"/>
    </location>
</feature>
<dbReference type="Pfam" id="PF12825">
    <property type="entry name" value="DUF3818"/>
    <property type="match status" value="1"/>
</dbReference>
<dbReference type="GO" id="GO:0035091">
    <property type="term" value="F:phosphatidylinositol binding"/>
    <property type="evidence" value="ECO:0007669"/>
    <property type="project" value="TreeGrafter"/>
</dbReference>
<dbReference type="HOGENOM" id="CLU_024451_0_0_1"/>
<dbReference type="PANTHER" id="PTHR47185:SF2">
    <property type="entry name" value="FUNGAL PROTEIN"/>
    <property type="match status" value="1"/>
</dbReference>
<reference evidence="4 5" key="1">
    <citation type="journal article" date="2014" name="BMC Genomics">
        <title>Comparative genome sequencing reveals chemotype-specific gene clusters in the toxigenic black mold Stachybotrys.</title>
        <authorList>
            <person name="Semeiks J."/>
            <person name="Borek D."/>
            <person name="Otwinowski Z."/>
            <person name="Grishin N.V."/>
        </authorList>
    </citation>
    <scope>NUCLEOTIDE SEQUENCE [LARGE SCALE GENOMIC DNA]</scope>
    <source>
        <strain evidence="4 5">IBT 40285</strain>
    </source>
</reference>
<dbReference type="InParanoid" id="A0A084QNA8"/>
<feature type="region of interest" description="Disordered" evidence="1">
    <location>
        <begin position="47"/>
        <end position="86"/>
    </location>
</feature>
<dbReference type="OrthoDB" id="2117459at2759"/>
<name>A0A084QNA8_STAC4</name>
<organism evidence="4 5">
    <name type="scientific">Stachybotrys chlorohalonatus (strain IBT 40285)</name>
    <dbReference type="NCBI Taxonomy" id="1283841"/>
    <lineage>
        <taxon>Eukaryota</taxon>
        <taxon>Fungi</taxon>
        <taxon>Dikarya</taxon>
        <taxon>Ascomycota</taxon>
        <taxon>Pezizomycotina</taxon>
        <taxon>Sordariomycetes</taxon>
        <taxon>Hypocreomycetidae</taxon>
        <taxon>Hypocreales</taxon>
        <taxon>Stachybotryaceae</taxon>
        <taxon>Stachybotrys</taxon>
    </lineage>
</organism>
<gene>
    <name evidence="4" type="ORF">S40285_00539</name>
</gene>
<evidence type="ECO:0000256" key="1">
    <source>
        <dbReference type="SAM" id="MobiDB-lite"/>
    </source>
</evidence>
<protein>
    <recommendedName>
        <fullName evidence="6">Px domain containing protein</fullName>
    </recommendedName>
</protein>
<evidence type="ECO:0000259" key="3">
    <source>
        <dbReference type="Pfam" id="PF12828"/>
    </source>
</evidence>
<feature type="compositionally biased region" description="Low complexity" evidence="1">
    <location>
        <begin position="47"/>
        <end position="61"/>
    </location>
</feature>
<dbReference type="PANTHER" id="PTHR47185">
    <property type="entry name" value="PX DOMAIN-CONTAINING PROTEIN YPR097W"/>
    <property type="match status" value="1"/>
</dbReference>
<keyword evidence="5" id="KW-1185">Reference proteome</keyword>
<proteinExistence type="predicted"/>
<dbReference type="EMBL" id="KL660597">
    <property type="protein sequence ID" value="KFA65443.1"/>
    <property type="molecule type" value="Genomic_DNA"/>
</dbReference>
<dbReference type="InterPro" id="IPR047168">
    <property type="entry name" value="LEC1-like"/>
</dbReference>
<dbReference type="STRING" id="1283841.A0A084QNA8"/>
<dbReference type="InterPro" id="IPR024554">
    <property type="entry name" value="LEC1-like_C"/>
</dbReference>
<dbReference type="Proteomes" id="UP000028524">
    <property type="component" value="Unassembled WGS sequence"/>
</dbReference>
<evidence type="ECO:0000313" key="5">
    <source>
        <dbReference type="Proteomes" id="UP000028524"/>
    </source>
</evidence>
<evidence type="ECO:0008006" key="6">
    <source>
        <dbReference type="Google" id="ProtNLM"/>
    </source>
</evidence>
<evidence type="ECO:0000313" key="4">
    <source>
        <dbReference type="EMBL" id="KFA65443.1"/>
    </source>
</evidence>
<dbReference type="AlphaFoldDB" id="A0A084QNA8"/>
<feature type="compositionally biased region" description="Polar residues" evidence="1">
    <location>
        <begin position="75"/>
        <end position="86"/>
    </location>
</feature>
<dbReference type="OMA" id="MINGMMR"/>
<sequence length="713" mass="78950">MASSTLSPEQTRALLDILMHHETYAEIESFKHPETVTKYGFPFSSGGGAASRSNSPASAHSKGGHSRDSSRGSSATNAGDEQPSESPILQTIVTRFLLRLPAIKTLPREFYSVGLQGLLARLGEAELSESYDKGALGTRKTLSTGSSSFIEMLGRGAMAGVPRKGTETNASYQFGQYDHSKAEDLERAWDDVVQACLYGSLAEEIRDHLIKTPDLEAYSPTIAATADYVIYQYVYNALPSFASHLWFTNMPFSLATFCHHIFVQSPEGQYLLKQLENLHGLVPYKMVRQTLRVGNAATMINGIMRLLLAKISVTGLTNFVGLTKSADDGMNLLQRIISLMMSWDASEFKKSAERIEKAKERPSDDVLQTIRRYINDVSRADHEAVRRASQDRSQSIIATIIEVSNPSLMATLNETTHTQCLEYYSALLSVRDREAITSAFCKQTPDLLTNLVRDSIGAYDPIIRSMHANMDLRELVQDGHTFMGDVIKTSKPKKAGNGGEATMPSVQDYVVMLQRNKHALFKLLHGVAANCPEVRTEMDRWVKDVFVRFREDYNPKLTWQRGGEAKGMHQRIDELFASLPPETQQPVLESIDAHLRYLGTLRGISRRRFQTLLDAKLSDSSGAMAGPGIYLARWQSLLDESKISPNVPRGPVQHGRDVKNKVVMGKAGIADTGSLDRRALNDEMPQAPDVSAVIREMGPGFLRIAQELGGPDF</sequence>
<accession>A0A084QNA8</accession>
<dbReference type="Pfam" id="PF12828">
    <property type="entry name" value="PXB"/>
    <property type="match status" value="1"/>
</dbReference>
<feature type="domain" description="PX-associated" evidence="3">
    <location>
        <begin position="3"/>
        <end position="155"/>
    </location>
</feature>
<dbReference type="InterPro" id="IPR024555">
    <property type="entry name" value="PX-associated"/>
</dbReference>